<sequence>MLAALLGMTLLVPSAVTTAALLCLLVAVELQVRVVEEPYLLRTQGQAYASYAATVGRFLPGLGRLARRPQEDPVPSADDLDFGLDAGAC</sequence>
<dbReference type="EMBL" id="BAABBA010000022">
    <property type="protein sequence ID" value="GAA4289104.1"/>
    <property type="molecule type" value="Genomic_DNA"/>
</dbReference>
<evidence type="ECO:0008006" key="4">
    <source>
        <dbReference type="Google" id="ProtNLM"/>
    </source>
</evidence>
<name>A0ABP8EYP9_9MICO</name>
<evidence type="ECO:0000256" key="1">
    <source>
        <dbReference type="SAM" id="MobiDB-lite"/>
    </source>
</evidence>
<comment type="caution">
    <text evidence="2">The sequence shown here is derived from an EMBL/GenBank/DDBJ whole genome shotgun (WGS) entry which is preliminary data.</text>
</comment>
<evidence type="ECO:0000313" key="3">
    <source>
        <dbReference type="Proteomes" id="UP001499841"/>
    </source>
</evidence>
<proteinExistence type="predicted"/>
<dbReference type="Proteomes" id="UP001499841">
    <property type="component" value="Unassembled WGS sequence"/>
</dbReference>
<evidence type="ECO:0000313" key="2">
    <source>
        <dbReference type="EMBL" id="GAA4289104.1"/>
    </source>
</evidence>
<organism evidence="2 3">
    <name type="scientific">Georgenia daeguensis</name>
    <dbReference type="NCBI Taxonomy" id="908355"/>
    <lineage>
        <taxon>Bacteria</taxon>
        <taxon>Bacillati</taxon>
        <taxon>Actinomycetota</taxon>
        <taxon>Actinomycetes</taxon>
        <taxon>Micrococcales</taxon>
        <taxon>Bogoriellaceae</taxon>
        <taxon>Georgenia</taxon>
    </lineage>
</organism>
<reference evidence="3" key="1">
    <citation type="journal article" date="2019" name="Int. J. Syst. Evol. Microbiol.">
        <title>The Global Catalogue of Microorganisms (GCM) 10K type strain sequencing project: providing services to taxonomists for standard genome sequencing and annotation.</title>
        <authorList>
            <consortium name="The Broad Institute Genomics Platform"/>
            <consortium name="The Broad Institute Genome Sequencing Center for Infectious Disease"/>
            <person name="Wu L."/>
            <person name="Ma J."/>
        </authorList>
    </citation>
    <scope>NUCLEOTIDE SEQUENCE [LARGE SCALE GENOMIC DNA]</scope>
    <source>
        <strain evidence="3">JCM 17459</strain>
    </source>
</reference>
<dbReference type="RefSeq" id="WP_345043967.1">
    <property type="nucleotide sequence ID" value="NZ_BAABBA010000022.1"/>
</dbReference>
<gene>
    <name evidence="2" type="ORF">GCM10022262_34650</name>
</gene>
<protein>
    <recommendedName>
        <fullName evidence="4">Isoprenylcysteine carboxylmethyltransferase family protein</fullName>
    </recommendedName>
</protein>
<accession>A0ABP8EYP9</accession>
<dbReference type="Gene3D" id="1.20.120.1630">
    <property type="match status" value="1"/>
</dbReference>
<feature type="region of interest" description="Disordered" evidence="1">
    <location>
        <begin position="66"/>
        <end position="89"/>
    </location>
</feature>
<keyword evidence="3" id="KW-1185">Reference proteome</keyword>